<name>A0ABU0E734_9FIRM</name>
<proteinExistence type="predicted"/>
<dbReference type="Gene3D" id="3.10.180.10">
    <property type="entry name" value="2,3-Dihydroxybiphenyl 1,2-Dioxygenase, domain 1"/>
    <property type="match status" value="1"/>
</dbReference>
<sequence length="288" mass="33058">MNNKFANCLWFNGKVEEAADYYLNLFQETKRNRTLYFVEDAHGTTGDILTISLTLDNQEFVLLNGGPDFVMTPAISYVINCTDAGHLKRIWEELSKDGEILMDLDNLPGVGLFGWLNDKYGVSWQLKVGDGKETITPCFMFANNLYGKAKDAMETWIEYFHNGTILSQSTDKDGSLTIGEFELFGQHFLAMDSAMNHDFTFSMANSFYVYCEDQNEIDNLWDTVTKDGVEYPCGWMMDKFGVPWQTVARDMDDLIDIKEPKKALAVTKELYKMKKIDINLLRKVYEEN</sequence>
<dbReference type="Gene3D" id="3.30.720.110">
    <property type="match status" value="1"/>
</dbReference>
<comment type="caution">
    <text evidence="2">The sequence shown here is derived from an EMBL/GenBank/DDBJ whole genome shotgun (WGS) entry which is preliminary data.</text>
</comment>
<feature type="domain" description="PhnB-like" evidence="1">
    <location>
        <begin position="4"/>
        <end position="126"/>
    </location>
</feature>
<dbReference type="PANTHER" id="PTHR33990">
    <property type="entry name" value="PROTEIN YJDN-RELATED"/>
    <property type="match status" value="1"/>
</dbReference>
<dbReference type="SUPFAM" id="SSF54593">
    <property type="entry name" value="Glyoxalase/Bleomycin resistance protein/Dihydroxybiphenyl dioxygenase"/>
    <property type="match status" value="2"/>
</dbReference>
<evidence type="ECO:0000313" key="2">
    <source>
        <dbReference type="EMBL" id="MDQ0362714.1"/>
    </source>
</evidence>
<dbReference type="Proteomes" id="UP001230220">
    <property type="component" value="Unassembled WGS sequence"/>
</dbReference>
<dbReference type="InterPro" id="IPR028973">
    <property type="entry name" value="PhnB-like"/>
</dbReference>
<keyword evidence="3" id="KW-1185">Reference proteome</keyword>
<evidence type="ECO:0000259" key="1">
    <source>
        <dbReference type="Pfam" id="PF06983"/>
    </source>
</evidence>
<gene>
    <name evidence="2" type="ORF">J2S15_003468</name>
</gene>
<evidence type="ECO:0000313" key="3">
    <source>
        <dbReference type="Proteomes" id="UP001230220"/>
    </source>
</evidence>
<dbReference type="CDD" id="cd06588">
    <property type="entry name" value="PhnB_like"/>
    <property type="match status" value="1"/>
</dbReference>
<dbReference type="RefSeq" id="WP_307410615.1">
    <property type="nucleotide sequence ID" value="NZ_JAUSUR010000007.1"/>
</dbReference>
<dbReference type="EMBL" id="JAUSUR010000007">
    <property type="protein sequence ID" value="MDQ0362714.1"/>
    <property type="molecule type" value="Genomic_DNA"/>
</dbReference>
<reference evidence="2 3" key="1">
    <citation type="submission" date="2023-07" db="EMBL/GenBank/DDBJ databases">
        <title>Genomic Encyclopedia of Type Strains, Phase IV (KMG-IV): sequencing the most valuable type-strain genomes for metagenomic binning, comparative biology and taxonomic classification.</title>
        <authorList>
            <person name="Goeker M."/>
        </authorList>
    </citation>
    <scope>NUCLEOTIDE SEQUENCE [LARGE SCALE GENOMIC DNA]</scope>
    <source>
        <strain evidence="2 3">DSM 16784</strain>
    </source>
</reference>
<accession>A0ABU0E734</accession>
<dbReference type="Gene3D" id="3.30.720.100">
    <property type="match status" value="1"/>
</dbReference>
<feature type="domain" description="PhnB-like" evidence="1">
    <location>
        <begin position="134"/>
        <end position="246"/>
    </location>
</feature>
<organism evidence="2 3">
    <name type="scientific">Breznakia pachnodae</name>
    <dbReference type="NCBI Taxonomy" id="265178"/>
    <lineage>
        <taxon>Bacteria</taxon>
        <taxon>Bacillati</taxon>
        <taxon>Bacillota</taxon>
        <taxon>Erysipelotrichia</taxon>
        <taxon>Erysipelotrichales</taxon>
        <taxon>Erysipelotrichaceae</taxon>
        <taxon>Breznakia</taxon>
    </lineage>
</organism>
<dbReference type="InterPro" id="IPR029068">
    <property type="entry name" value="Glyas_Bleomycin-R_OHBP_Dase"/>
</dbReference>
<dbReference type="Pfam" id="PF06983">
    <property type="entry name" value="3-dmu-9_3-mt"/>
    <property type="match status" value="2"/>
</dbReference>
<protein>
    <submittedName>
        <fullName evidence="2">3-demethylubiquinone-9 3-methyltransferase (Glyoxalase superfamily)</fullName>
    </submittedName>
</protein>